<dbReference type="Gene3D" id="1.10.520.10">
    <property type="match status" value="1"/>
</dbReference>
<keyword evidence="22" id="KW-1185">Reference proteome</keyword>
<evidence type="ECO:0000256" key="4">
    <source>
        <dbReference type="ARBA" id="ARBA00012313"/>
    </source>
</evidence>
<dbReference type="SUPFAM" id="SSF48113">
    <property type="entry name" value="Heme-dependent peroxidases"/>
    <property type="match status" value="1"/>
</dbReference>
<evidence type="ECO:0000256" key="16">
    <source>
        <dbReference type="PIRSR" id="PIRSR600823-3"/>
    </source>
</evidence>
<feature type="binding site" evidence="16">
    <location>
        <position position="59"/>
    </location>
    <ligand>
        <name>Ca(2+)</name>
        <dbReference type="ChEBI" id="CHEBI:29108"/>
        <label>1</label>
    </ligand>
</feature>
<dbReference type="OMA" id="MPRHAEK"/>
<dbReference type="InterPro" id="IPR033905">
    <property type="entry name" value="Secretory_peroxidase"/>
</dbReference>
<dbReference type="GO" id="GO:0046872">
    <property type="term" value="F:metal ion binding"/>
    <property type="evidence" value="ECO:0007669"/>
    <property type="project" value="UniProtKB-UniRule"/>
</dbReference>
<feature type="binding site" evidence="16">
    <location>
        <position position="74"/>
    </location>
    <ligand>
        <name>Ca(2+)</name>
        <dbReference type="ChEBI" id="CHEBI:29108"/>
        <label>1</label>
    </ligand>
</feature>
<dbReference type="GO" id="GO:0005576">
    <property type="term" value="C:extracellular region"/>
    <property type="evidence" value="ECO:0007669"/>
    <property type="project" value="UniProtKB-SubCell"/>
</dbReference>
<keyword evidence="12" id="KW-0325">Glycoprotein</keyword>
<dbReference type="GO" id="GO:0042744">
    <property type="term" value="P:hydrogen peroxide catabolic process"/>
    <property type="evidence" value="ECO:0007669"/>
    <property type="project" value="UniProtKB-KW"/>
</dbReference>
<dbReference type="PROSITE" id="PS50873">
    <property type="entry name" value="PEROXIDASE_4"/>
    <property type="match status" value="1"/>
</dbReference>
<evidence type="ECO:0000256" key="10">
    <source>
        <dbReference type="ARBA" id="ARBA00023004"/>
    </source>
</evidence>
<feature type="binding site" evidence="16">
    <location>
        <position position="54"/>
    </location>
    <ligand>
        <name>Ca(2+)</name>
        <dbReference type="ChEBI" id="CHEBI:29108"/>
        <label>1</label>
    </ligand>
</feature>
<evidence type="ECO:0000313" key="21">
    <source>
        <dbReference type="EnsemblPlants" id="AUR62022018-RA:cds"/>
    </source>
</evidence>
<evidence type="ECO:0000256" key="9">
    <source>
        <dbReference type="ARBA" id="ARBA00023002"/>
    </source>
</evidence>
<feature type="binding site" evidence="16">
    <location>
        <position position="223"/>
    </location>
    <ligand>
        <name>Ca(2+)</name>
        <dbReference type="ChEBI" id="CHEBI:29108"/>
        <label>2</label>
    </ligand>
</feature>
<evidence type="ECO:0000256" key="14">
    <source>
        <dbReference type="PIRSR" id="PIRSR600823-1"/>
    </source>
</evidence>
<feature type="binding site" evidence="16">
    <location>
        <position position="63"/>
    </location>
    <ligand>
        <name>Ca(2+)</name>
        <dbReference type="ChEBI" id="CHEBI:29108"/>
        <label>1</label>
    </ligand>
</feature>
<feature type="binding site" evidence="15">
    <location>
        <position position="141"/>
    </location>
    <ligand>
        <name>substrate</name>
    </ligand>
</feature>
<keyword evidence="7 19" id="KW-0349">Heme</keyword>
<evidence type="ECO:0000256" key="5">
    <source>
        <dbReference type="ARBA" id="ARBA00022525"/>
    </source>
</evidence>
<keyword evidence="8 16" id="KW-0479">Metal-binding</keyword>
<feature type="disulfide bond" evidence="18">
    <location>
        <begin position="178"/>
        <end position="211"/>
    </location>
</feature>
<feature type="binding site" evidence="16">
    <location>
        <position position="57"/>
    </location>
    <ligand>
        <name>Ca(2+)</name>
        <dbReference type="ChEBI" id="CHEBI:29108"/>
        <label>1</label>
    </ligand>
</feature>
<dbReference type="InterPro" id="IPR019794">
    <property type="entry name" value="Peroxidases_AS"/>
</dbReference>
<evidence type="ECO:0000256" key="6">
    <source>
        <dbReference type="ARBA" id="ARBA00022559"/>
    </source>
</evidence>
<evidence type="ECO:0000256" key="1">
    <source>
        <dbReference type="ARBA" id="ARBA00000189"/>
    </source>
</evidence>
<feature type="disulfide bond" evidence="18">
    <location>
        <begin position="106"/>
        <end position="301"/>
    </location>
</feature>
<dbReference type="EnsemblPlants" id="AUR62022018-RA">
    <property type="protein sequence ID" value="AUR62022018-RA:cds"/>
    <property type="gene ID" value="AUR62022018"/>
</dbReference>
<reference evidence="21" key="2">
    <citation type="submission" date="2021-03" db="UniProtKB">
        <authorList>
            <consortium name="EnsemblPlants"/>
        </authorList>
    </citation>
    <scope>IDENTIFICATION</scope>
</reference>
<proteinExistence type="inferred from homology"/>
<organism evidence="21 22">
    <name type="scientific">Chenopodium quinoa</name>
    <name type="common">Quinoa</name>
    <dbReference type="NCBI Taxonomy" id="63459"/>
    <lineage>
        <taxon>Eukaryota</taxon>
        <taxon>Viridiplantae</taxon>
        <taxon>Streptophyta</taxon>
        <taxon>Embryophyta</taxon>
        <taxon>Tracheophyta</taxon>
        <taxon>Spermatophyta</taxon>
        <taxon>Magnoliopsida</taxon>
        <taxon>eudicotyledons</taxon>
        <taxon>Gunneridae</taxon>
        <taxon>Pentapetalae</taxon>
        <taxon>Caryophyllales</taxon>
        <taxon>Chenopodiaceae</taxon>
        <taxon>Chenopodioideae</taxon>
        <taxon>Atripliceae</taxon>
        <taxon>Chenopodium</taxon>
    </lineage>
</organism>
<dbReference type="PRINTS" id="PR00458">
    <property type="entry name" value="PEROXIDASE"/>
</dbReference>
<evidence type="ECO:0000256" key="2">
    <source>
        <dbReference type="ARBA" id="ARBA00002322"/>
    </source>
</evidence>
<dbReference type="PROSITE" id="PS00435">
    <property type="entry name" value="PEROXIDASE_1"/>
    <property type="match status" value="1"/>
</dbReference>
<reference evidence="21" key="1">
    <citation type="journal article" date="2017" name="Nature">
        <title>The genome of Chenopodium quinoa.</title>
        <authorList>
            <person name="Jarvis D.E."/>
            <person name="Ho Y.S."/>
            <person name="Lightfoot D.J."/>
            <person name="Schmoeckel S.M."/>
            <person name="Li B."/>
            <person name="Borm T.J.A."/>
            <person name="Ohyanagi H."/>
            <person name="Mineta K."/>
            <person name="Michell C.T."/>
            <person name="Saber N."/>
            <person name="Kharbatia N.M."/>
            <person name="Rupper R.R."/>
            <person name="Sharp A.R."/>
            <person name="Dally N."/>
            <person name="Boughton B.A."/>
            <person name="Woo Y.H."/>
            <person name="Gao G."/>
            <person name="Schijlen E.G.W.M."/>
            <person name="Guo X."/>
            <person name="Momin A.A."/>
            <person name="Negrao S."/>
            <person name="Al-Babili S."/>
            <person name="Gehring C."/>
            <person name="Roessner U."/>
            <person name="Jung C."/>
            <person name="Murphy K."/>
            <person name="Arold S.T."/>
            <person name="Gojobori T."/>
            <person name="van der Linden C.G."/>
            <person name="van Loo E.N."/>
            <person name="Jellen E.N."/>
            <person name="Maughan P.J."/>
            <person name="Tester M."/>
        </authorList>
    </citation>
    <scope>NUCLEOTIDE SEQUENCE [LARGE SCALE GENOMIC DNA]</scope>
    <source>
        <strain evidence="21">cv. PI 614886</strain>
    </source>
</reference>
<feature type="disulfide bond" evidence="18">
    <location>
        <begin position="22"/>
        <end position="100"/>
    </location>
</feature>
<evidence type="ECO:0000256" key="7">
    <source>
        <dbReference type="ARBA" id="ARBA00022617"/>
    </source>
</evidence>
<keyword evidence="16 19" id="KW-0106">Calcium</keyword>
<feature type="domain" description="Plant heme peroxidase family profile" evidence="20">
    <location>
        <begin position="12"/>
        <end position="305"/>
    </location>
</feature>
<dbReference type="AlphaFoldDB" id="A0A803M236"/>
<evidence type="ECO:0000256" key="8">
    <source>
        <dbReference type="ARBA" id="ARBA00022723"/>
    </source>
</evidence>
<dbReference type="EC" id="1.11.1.7" evidence="4 19"/>
<evidence type="ECO:0000259" key="20">
    <source>
        <dbReference type="PROSITE" id="PS50873"/>
    </source>
</evidence>
<feature type="binding site" description="axial binding residue" evidence="16">
    <location>
        <position position="171"/>
    </location>
    <ligand>
        <name>heme b</name>
        <dbReference type="ChEBI" id="CHEBI:60344"/>
    </ligand>
    <ligandPart>
        <name>Fe</name>
        <dbReference type="ChEBI" id="CHEBI:18248"/>
    </ligandPart>
</feature>
<comment type="similarity">
    <text evidence="3">Belongs to the peroxidase family. Ascorbate peroxidase subfamily.</text>
</comment>
<dbReference type="FunFam" id="1.10.420.10:FF:000008">
    <property type="entry name" value="Peroxidase"/>
    <property type="match status" value="1"/>
</dbReference>
<evidence type="ECO:0000256" key="15">
    <source>
        <dbReference type="PIRSR" id="PIRSR600823-2"/>
    </source>
</evidence>
<evidence type="ECO:0000256" key="12">
    <source>
        <dbReference type="ARBA" id="ARBA00023180"/>
    </source>
</evidence>
<dbReference type="PRINTS" id="PR00461">
    <property type="entry name" value="PLPEROXIDASE"/>
</dbReference>
<feature type="active site" description="Proton acceptor" evidence="14">
    <location>
        <position position="53"/>
    </location>
</feature>
<comment type="function">
    <text evidence="2">Removal of H(2)O(2), oxidation of toxic reductants, biosynthesis and degradation of lignin, suberization, auxin catabolism, response to environmental stresses such as wounding, pathogen attack and oxidative stress. These functions might be dependent on each isozyme/isoform in each plant tissue.</text>
</comment>
<feature type="binding site" evidence="16">
    <location>
        <position position="231"/>
    </location>
    <ligand>
        <name>Ca(2+)</name>
        <dbReference type="ChEBI" id="CHEBI:29108"/>
        <label>2</label>
    </ligand>
</feature>
<dbReference type="GO" id="GO:0140825">
    <property type="term" value="F:lactoperoxidase activity"/>
    <property type="evidence" value="ECO:0007669"/>
    <property type="project" value="UniProtKB-EC"/>
</dbReference>
<keyword evidence="5 19" id="KW-0964">Secreted</keyword>
<dbReference type="Pfam" id="PF00141">
    <property type="entry name" value="peroxidase"/>
    <property type="match status" value="1"/>
</dbReference>
<evidence type="ECO:0000256" key="19">
    <source>
        <dbReference type="RuleBase" id="RU362060"/>
    </source>
</evidence>
<evidence type="ECO:0000256" key="18">
    <source>
        <dbReference type="PIRSR" id="PIRSR600823-5"/>
    </source>
</evidence>
<keyword evidence="10 16" id="KW-0408">Iron</keyword>
<dbReference type="PROSITE" id="PS00436">
    <property type="entry name" value="PEROXIDASE_2"/>
    <property type="match status" value="1"/>
</dbReference>
<dbReference type="GO" id="GO:0020037">
    <property type="term" value="F:heme binding"/>
    <property type="evidence" value="ECO:0007669"/>
    <property type="project" value="UniProtKB-UniRule"/>
</dbReference>
<dbReference type="InterPro" id="IPR019793">
    <property type="entry name" value="Peroxidases_heam-ligand_BS"/>
</dbReference>
<dbReference type="Gramene" id="AUR62022018-RA">
    <property type="protein sequence ID" value="AUR62022018-RA:cds"/>
    <property type="gene ID" value="AUR62022018"/>
</dbReference>
<dbReference type="InterPro" id="IPR000823">
    <property type="entry name" value="Peroxidase_pln"/>
</dbReference>
<evidence type="ECO:0000256" key="13">
    <source>
        <dbReference type="ARBA" id="ARBA00023324"/>
    </source>
</evidence>
<dbReference type="GO" id="GO:0006979">
    <property type="term" value="P:response to oxidative stress"/>
    <property type="evidence" value="ECO:0007669"/>
    <property type="project" value="UniProtKB-UniRule"/>
</dbReference>
<dbReference type="Gene3D" id="1.10.420.10">
    <property type="entry name" value="Peroxidase, domain 2"/>
    <property type="match status" value="1"/>
</dbReference>
<keyword evidence="11 18" id="KW-1015">Disulfide bond</keyword>
<keyword evidence="6 19" id="KW-0575">Peroxidase</keyword>
<keyword evidence="13 19" id="KW-0376">Hydrogen peroxide</keyword>
<dbReference type="InterPro" id="IPR002016">
    <property type="entry name" value="Haem_peroxidase"/>
</dbReference>
<evidence type="ECO:0000256" key="17">
    <source>
        <dbReference type="PIRSR" id="PIRSR600823-4"/>
    </source>
</evidence>
<dbReference type="CDD" id="cd00693">
    <property type="entry name" value="secretory_peroxidase"/>
    <property type="match status" value="1"/>
</dbReference>
<evidence type="ECO:0000313" key="22">
    <source>
        <dbReference type="Proteomes" id="UP000596660"/>
    </source>
</evidence>
<name>A0A803M236_CHEQI</name>
<dbReference type="PANTHER" id="PTHR31235">
    <property type="entry name" value="PEROXIDASE 25-RELATED"/>
    <property type="match status" value="1"/>
</dbReference>
<dbReference type="InterPro" id="IPR010255">
    <property type="entry name" value="Haem_peroxidase_sf"/>
</dbReference>
<accession>A0A803M236</accession>
<comment type="cofactor">
    <cofactor evidence="16 19">
        <name>heme b</name>
        <dbReference type="ChEBI" id="CHEBI:60344"/>
    </cofactor>
    <text evidence="16 19">Binds 1 heme b (iron(II)-protoporphyrin IX) group per subunit.</text>
</comment>
<keyword evidence="9 19" id="KW-0560">Oxidoreductase</keyword>
<feature type="binding site" evidence="16">
    <location>
        <position position="61"/>
    </location>
    <ligand>
        <name>Ca(2+)</name>
        <dbReference type="ChEBI" id="CHEBI:29108"/>
        <label>1</label>
    </ligand>
</feature>
<sequence length="307" mass="33587">MPFILHGVNGYGLHPGFYSTSCPQAEAITKKIINEVIAIAPSLSGPLLRMFFHDCFVRGCDASILLDSPIKQAEKDAPPNLTLRGFQIFDRVKDALEQACPGIVSCADIVAIIARDVVAAVETGRRDGIISSLNEALISLPSPSLTINSLKASFQQKGLTTKDLVVLSGAHSIGISHCSSFIDRLYNYTGIDNTSDPTLDPEYMARLKLSCTKNGPNVLVEMDPGSYKTFDVHYYELVSKRRGLFQSDTALLDDPETKGYVEAHRYDNSRETFFHDFGTSMVNLGRVGVLTGNFGEIRKVCSKVNSL</sequence>
<dbReference type="Proteomes" id="UP000596660">
    <property type="component" value="Unplaced"/>
</dbReference>
<feature type="site" description="Transition state stabilizer" evidence="17">
    <location>
        <position position="49"/>
    </location>
</feature>
<comment type="similarity">
    <text evidence="19">Belongs to the peroxidase family. Classical plant (class III) peroxidase subfamily.</text>
</comment>
<comment type="cofactor">
    <cofactor evidence="16 19">
        <name>Ca(2+)</name>
        <dbReference type="ChEBI" id="CHEBI:29108"/>
    </cofactor>
    <text evidence="16 19">Binds 2 calcium ions per subunit.</text>
</comment>
<comment type="subcellular location">
    <subcellularLocation>
        <location evidence="19">Secreted</location>
    </subcellularLocation>
</comment>
<evidence type="ECO:0000256" key="3">
    <source>
        <dbReference type="ARBA" id="ARBA00006873"/>
    </source>
</evidence>
<comment type="catalytic activity">
    <reaction evidence="1 19">
        <text>2 a phenolic donor + H2O2 = 2 a phenolic radical donor + 2 H2O</text>
        <dbReference type="Rhea" id="RHEA:56136"/>
        <dbReference type="ChEBI" id="CHEBI:15377"/>
        <dbReference type="ChEBI" id="CHEBI:16240"/>
        <dbReference type="ChEBI" id="CHEBI:139520"/>
        <dbReference type="ChEBI" id="CHEBI:139521"/>
        <dbReference type="EC" id="1.11.1.7"/>
    </reaction>
</comment>
<feature type="disulfide bond" evidence="18">
    <location>
        <begin position="55"/>
        <end position="60"/>
    </location>
</feature>
<evidence type="ECO:0000256" key="11">
    <source>
        <dbReference type="ARBA" id="ARBA00023157"/>
    </source>
</evidence>
<protein>
    <recommendedName>
        <fullName evidence="4 19">Peroxidase</fullName>
        <ecNumber evidence="4 19">1.11.1.7</ecNumber>
    </recommendedName>
</protein>